<comment type="caution">
    <text evidence="1">The sequence shown here is derived from an EMBL/GenBank/DDBJ whole genome shotgun (WGS) entry which is preliminary data.</text>
</comment>
<dbReference type="AlphaFoldDB" id="A0A1G2G453"/>
<accession>A0A1G2G453</accession>
<name>A0A1G2G453_9BACT</name>
<sequence length="121" mass="13954">MTKKMTLRQGILLFLGLAGMFAGVLIWKYNLSTAGLLTLTWIDTSNDEDGFRVYRLGEKENKFRLHAVLGPNTQEWQDKDVVLGEKYCYLVTSFWIRMDTEIGPPWYAEFNPSNTDCKIAH</sequence>
<dbReference type="Proteomes" id="UP000177785">
    <property type="component" value="Unassembled WGS sequence"/>
</dbReference>
<evidence type="ECO:0000313" key="1">
    <source>
        <dbReference type="EMBL" id="OGZ44638.1"/>
    </source>
</evidence>
<protein>
    <recommendedName>
        <fullName evidence="3">Fibronectin type-III domain-containing protein</fullName>
    </recommendedName>
</protein>
<evidence type="ECO:0008006" key="3">
    <source>
        <dbReference type="Google" id="ProtNLM"/>
    </source>
</evidence>
<gene>
    <name evidence="1" type="ORF">A2756_04380</name>
</gene>
<dbReference type="Gene3D" id="2.60.40.10">
    <property type="entry name" value="Immunoglobulins"/>
    <property type="match status" value="1"/>
</dbReference>
<organism evidence="1 2">
    <name type="scientific">Candidatus Ryanbacteria bacterium RIFCSPHIGHO2_01_FULL_48_27</name>
    <dbReference type="NCBI Taxonomy" id="1802115"/>
    <lineage>
        <taxon>Bacteria</taxon>
        <taxon>Candidatus Ryaniibacteriota</taxon>
    </lineage>
</organism>
<proteinExistence type="predicted"/>
<evidence type="ECO:0000313" key="2">
    <source>
        <dbReference type="Proteomes" id="UP000177785"/>
    </source>
</evidence>
<dbReference type="InterPro" id="IPR013783">
    <property type="entry name" value="Ig-like_fold"/>
</dbReference>
<dbReference type="EMBL" id="MHNL01000018">
    <property type="protein sequence ID" value="OGZ44638.1"/>
    <property type="molecule type" value="Genomic_DNA"/>
</dbReference>
<reference evidence="1 2" key="1">
    <citation type="journal article" date="2016" name="Nat. Commun.">
        <title>Thousands of microbial genomes shed light on interconnected biogeochemical processes in an aquifer system.</title>
        <authorList>
            <person name="Anantharaman K."/>
            <person name="Brown C.T."/>
            <person name="Hug L.A."/>
            <person name="Sharon I."/>
            <person name="Castelle C.J."/>
            <person name="Probst A.J."/>
            <person name="Thomas B.C."/>
            <person name="Singh A."/>
            <person name="Wilkins M.J."/>
            <person name="Karaoz U."/>
            <person name="Brodie E.L."/>
            <person name="Williams K.H."/>
            <person name="Hubbard S.S."/>
            <person name="Banfield J.F."/>
        </authorList>
    </citation>
    <scope>NUCLEOTIDE SEQUENCE [LARGE SCALE GENOMIC DNA]</scope>
</reference>